<dbReference type="Proteomes" id="UP000011770">
    <property type="component" value="Unassembled WGS sequence"/>
</dbReference>
<reference evidence="1 2" key="1">
    <citation type="submission" date="2013-01" db="EMBL/GenBank/DDBJ databases">
        <authorList>
            <person name="Harkins D.M."/>
            <person name="Durkin A.S."/>
            <person name="Brinkac L.M."/>
            <person name="Haft D.H."/>
            <person name="Selengut J.D."/>
            <person name="Sanka R."/>
            <person name="DePew J."/>
            <person name="Purushe J."/>
            <person name="Tulsiani S.M."/>
            <person name="Graham G.C."/>
            <person name="Burns M.-A."/>
            <person name="Dohnt M.F."/>
            <person name="Smythe L.D."/>
            <person name="McKay D.B."/>
            <person name="Craig S.B."/>
            <person name="Vinetz J.M."/>
            <person name="Sutton G.G."/>
            <person name="Nierman W.C."/>
            <person name="Fouts D.E."/>
        </authorList>
    </citation>
    <scope>NUCLEOTIDE SEQUENCE [LARGE SCALE GENOMIC DNA]</scope>
    <source>
        <strain evidence="1 2">LT2116</strain>
    </source>
</reference>
<evidence type="ECO:0000313" key="2">
    <source>
        <dbReference type="Proteomes" id="UP000011770"/>
    </source>
</evidence>
<evidence type="ECO:0000313" key="1">
    <source>
        <dbReference type="EMBL" id="EMF83510.1"/>
    </source>
</evidence>
<gene>
    <name evidence="1" type="ORF">LEP1GSC188_1314</name>
</gene>
<name>M3H417_9LEPT</name>
<proteinExistence type="predicted"/>
<dbReference type="EMBL" id="AHOR02000012">
    <property type="protein sequence ID" value="EMF83510.1"/>
    <property type="molecule type" value="Genomic_DNA"/>
</dbReference>
<accession>M3H417</accession>
<organism evidence="1 2">
    <name type="scientific">Leptospira weilii serovar Topaz str. LT2116</name>
    <dbReference type="NCBI Taxonomy" id="1088540"/>
    <lineage>
        <taxon>Bacteria</taxon>
        <taxon>Pseudomonadati</taxon>
        <taxon>Spirochaetota</taxon>
        <taxon>Spirochaetia</taxon>
        <taxon>Leptospirales</taxon>
        <taxon>Leptospiraceae</taxon>
        <taxon>Leptospira</taxon>
    </lineage>
</organism>
<dbReference type="AlphaFoldDB" id="M3H417"/>
<sequence length="47" mass="5432">MAEVNWAGQFRDSNNHDCARSHFIYQYQDMVTALEEGIVNPIGKIFD</sequence>
<protein>
    <submittedName>
        <fullName evidence="1">Uncharacterized protein</fullName>
    </submittedName>
</protein>
<comment type="caution">
    <text evidence="1">The sequence shown here is derived from an EMBL/GenBank/DDBJ whole genome shotgun (WGS) entry which is preliminary data.</text>
</comment>